<proteinExistence type="inferred from homology"/>
<comment type="subcellular location">
    <subcellularLocation>
        <location evidence="1 7">Cell membrane</location>
        <topology evidence="1 7">Multi-pass membrane protein</topology>
    </subcellularLocation>
</comment>
<dbReference type="Gene3D" id="1.10.3720.10">
    <property type="entry name" value="MetI-like"/>
    <property type="match status" value="1"/>
</dbReference>
<feature type="compositionally biased region" description="Basic and acidic residues" evidence="8">
    <location>
        <begin position="13"/>
        <end position="23"/>
    </location>
</feature>
<feature type="region of interest" description="Disordered" evidence="8">
    <location>
        <begin position="1"/>
        <end position="28"/>
    </location>
</feature>
<feature type="transmembrane region" description="Helical" evidence="7">
    <location>
        <begin position="238"/>
        <end position="258"/>
    </location>
</feature>
<dbReference type="AlphaFoldDB" id="A0A1U9Z4Q8"/>
<dbReference type="Pfam" id="PF00528">
    <property type="entry name" value="BPD_transp_1"/>
    <property type="match status" value="1"/>
</dbReference>
<organism evidence="10 11">
    <name type="scientific">Martelella mediterranea DSM 17316</name>
    <dbReference type="NCBI Taxonomy" id="1122214"/>
    <lineage>
        <taxon>Bacteria</taxon>
        <taxon>Pseudomonadati</taxon>
        <taxon>Pseudomonadota</taxon>
        <taxon>Alphaproteobacteria</taxon>
        <taxon>Hyphomicrobiales</taxon>
        <taxon>Aurantimonadaceae</taxon>
        <taxon>Martelella</taxon>
    </lineage>
</organism>
<evidence type="ECO:0000256" key="7">
    <source>
        <dbReference type="RuleBase" id="RU363032"/>
    </source>
</evidence>
<gene>
    <name evidence="10" type="primary">lacF_12</name>
    <name evidence="10" type="ORF">Mame_03301</name>
</gene>
<evidence type="ECO:0000259" key="9">
    <source>
        <dbReference type="PROSITE" id="PS50928"/>
    </source>
</evidence>
<dbReference type="SUPFAM" id="SSF161098">
    <property type="entry name" value="MetI-like"/>
    <property type="match status" value="1"/>
</dbReference>
<protein>
    <submittedName>
        <fullName evidence="10">Lactose transport system permease protein LacF</fullName>
    </submittedName>
</protein>
<comment type="similarity">
    <text evidence="7">Belongs to the binding-protein-dependent transport system permease family.</text>
</comment>
<dbReference type="CDD" id="cd06261">
    <property type="entry name" value="TM_PBP2"/>
    <property type="match status" value="1"/>
</dbReference>
<dbReference type="PANTHER" id="PTHR30193:SF37">
    <property type="entry name" value="INNER MEMBRANE ABC TRANSPORTER PERMEASE PROTEIN YCJO"/>
    <property type="match status" value="1"/>
</dbReference>
<dbReference type="InterPro" id="IPR035906">
    <property type="entry name" value="MetI-like_sf"/>
</dbReference>
<evidence type="ECO:0000313" key="10">
    <source>
        <dbReference type="EMBL" id="AQZ52610.1"/>
    </source>
</evidence>
<keyword evidence="3" id="KW-1003">Cell membrane</keyword>
<keyword evidence="2 7" id="KW-0813">Transport</keyword>
<dbReference type="KEGG" id="mmed:Mame_03301"/>
<keyword evidence="5 7" id="KW-1133">Transmembrane helix</keyword>
<evidence type="ECO:0000256" key="5">
    <source>
        <dbReference type="ARBA" id="ARBA00022989"/>
    </source>
</evidence>
<dbReference type="eggNOG" id="COG1175">
    <property type="taxonomic scope" value="Bacteria"/>
</dbReference>
<feature type="transmembrane region" description="Helical" evidence="7">
    <location>
        <begin position="189"/>
        <end position="212"/>
    </location>
</feature>
<dbReference type="GO" id="GO:0005886">
    <property type="term" value="C:plasma membrane"/>
    <property type="evidence" value="ECO:0007669"/>
    <property type="project" value="UniProtKB-SubCell"/>
</dbReference>
<dbReference type="PANTHER" id="PTHR30193">
    <property type="entry name" value="ABC TRANSPORTER PERMEASE PROTEIN"/>
    <property type="match status" value="1"/>
</dbReference>
<dbReference type="STRING" id="1122214.Mame_03301"/>
<feature type="transmembrane region" description="Helical" evidence="7">
    <location>
        <begin position="38"/>
        <end position="58"/>
    </location>
</feature>
<keyword evidence="4 7" id="KW-0812">Transmembrane</keyword>
<dbReference type="RefSeq" id="WP_018064287.1">
    <property type="nucleotide sequence ID" value="NZ_AQWH01000006.1"/>
</dbReference>
<sequence length="322" mass="36636">MPVQSETGAATSRPHDGPHERPEGGGFSDRFSMHTKRLIWVWTFLALPVLFYSVIRFYPTLDAFRLSLTDWNLMKPPKFIGLENYRKMFADPAFWQVFKNTFAYLIFGTPISLVLSFTIAFFLDRVRFGHGFIRALYFLPFLTTAAAMAWVWRWFYQPAPIGVINDLLAQFGLQQQPFLRSTTQALPSIMVTAIWAGLGFQVIIFMAGLRAIPTTFYEAARIDGLGEWAILRRITLPLLKPTTVFLVVLSSIGFLRIFDQVYNMTTNDPGGPLGSTKPLVLMIYQSAFSSYQMGYAAAQTVVLFLILLVISLLQLWILRDKK</sequence>
<feature type="domain" description="ABC transmembrane type-1" evidence="9">
    <location>
        <begin position="98"/>
        <end position="314"/>
    </location>
</feature>
<dbReference type="Proteomes" id="UP000191135">
    <property type="component" value="Chromosome"/>
</dbReference>
<feature type="compositionally biased region" description="Polar residues" evidence="8">
    <location>
        <begin position="1"/>
        <end position="10"/>
    </location>
</feature>
<keyword evidence="11" id="KW-1185">Reference proteome</keyword>
<reference evidence="10 11" key="1">
    <citation type="submission" date="2017-03" db="EMBL/GenBank/DDBJ databases">
        <title>Foreign affairs: Plasmid Transfer between Roseobacters and Rhizobia.</title>
        <authorList>
            <person name="Bartling P."/>
            <person name="Bunk B."/>
            <person name="Overmann J."/>
            <person name="Brinkmann H."/>
            <person name="Petersen J."/>
        </authorList>
    </citation>
    <scope>NUCLEOTIDE SEQUENCE [LARGE SCALE GENOMIC DNA]</scope>
    <source>
        <strain evidence="10 11">MACL11</strain>
    </source>
</reference>
<evidence type="ECO:0000256" key="8">
    <source>
        <dbReference type="SAM" id="MobiDB-lite"/>
    </source>
</evidence>
<keyword evidence="6 7" id="KW-0472">Membrane</keyword>
<dbReference type="PROSITE" id="PS50928">
    <property type="entry name" value="ABC_TM1"/>
    <property type="match status" value="1"/>
</dbReference>
<evidence type="ECO:0000313" key="11">
    <source>
        <dbReference type="Proteomes" id="UP000191135"/>
    </source>
</evidence>
<feature type="transmembrane region" description="Helical" evidence="7">
    <location>
        <begin position="296"/>
        <end position="318"/>
    </location>
</feature>
<evidence type="ECO:0000256" key="6">
    <source>
        <dbReference type="ARBA" id="ARBA00023136"/>
    </source>
</evidence>
<evidence type="ECO:0000256" key="1">
    <source>
        <dbReference type="ARBA" id="ARBA00004651"/>
    </source>
</evidence>
<name>A0A1U9Z4Q8_9HYPH</name>
<evidence type="ECO:0000256" key="4">
    <source>
        <dbReference type="ARBA" id="ARBA00022692"/>
    </source>
</evidence>
<dbReference type="InterPro" id="IPR051393">
    <property type="entry name" value="ABC_transporter_permease"/>
</dbReference>
<feature type="transmembrane region" description="Helical" evidence="7">
    <location>
        <begin position="135"/>
        <end position="155"/>
    </location>
</feature>
<dbReference type="InterPro" id="IPR000515">
    <property type="entry name" value="MetI-like"/>
</dbReference>
<dbReference type="GO" id="GO:0055085">
    <property type="term" value="P:transmembrane transport"/>
    <property type="evidence" value="ECO:0007669"/>
    <property type="project" value="InterPro"/>
</dbReference>
<feature type="transmembrane region" description="Helical" evidence="7">
    <location>
        <begin position="102"/>
        <end position="123"/>
    </location>
</feature>
<evidence type="ECO:0000256" key="2">
    <source>
        <dbReference type="ARBA" id="ARBA00022448"/>
    </source>
</evidence>
<accession>A0A1U9Z4Q8</accession>
<evidence type="ECO:0000256" key="3">
    <source>
        <dbReference type="ARBA" id="ARBA00022475"/>
    </source>
</evidence>
<dbReference type="EMBL" id="CP020330">
    <property type="protein sequence ID" value="AQZ52610.1"/>
    <property type="molecule type" value="Genomic_DNA"/>
</dbReference>